<dbReference type="PIRSF" id="PIRSF028177">
    <property type="entry name" value="Polyketide_synth_Omtfrase_TcmP"/>
    <property type="match status" value="1"/>
</dbReference>
<protein>
    <submittedName>
        <fullName evidence="3">Class I SAM-dependent methyltransferase</fullName>
    </submittedName>
</protein>
<dbReference type="InterPro" id="IPR029063">
    <property type="entry name" value="SAM-dependent_MTases_sf"/>
</dbReference>
<organism evidence="3 4">
    <name type="scientific">Streptomyces thermolineatus</name>
    <dbReference type="NCBI Taxonomy" id="44033"/>
    <lineage>
        <taxon>Bacteria</taxon>
        <taxon>Bacillati</taxon>
        <taxon>Actinomycetota</taxon>
        <taxon>Actinomycetes</taxon>
        <taxon>Kitasatosporales</taxon>
        <taxon>Streptomycetaceae</taxon>
        <taxon>Streptomyces</taxon>
    </lineage>
</organism>
<evidence type="ECO:0000256" key="1">
    <source>
        <dbReference type="ARBA" id="ARBA00022603"/>
    </source>
</evidence>
<dbReference type="GO" id="GO:0032259">
    <property type="term" value="P:methylation"/>
    <property type="evidence" value="ECO:0007669"/>
    <property type="project" value="UniProtKB-KW"/>
</dbReference>
<dbReference type="SUPFAM" id="SSF53335">
    <property type="entry name" value="S-adenosyl-L-methionine-dependent methyltransferases"/>
    <property type="match status" value="1"/>
</dbReference>
<dbReference type="GO" id="GO:0008168">
    <property type="term" value="F:methyltransferase activity"/>
    <property type="evidence" value="ECO:0007669"/>
    <property type="project" value="UniProtKB-KW"/>
</dbReference>
<dbReference type="PANTHER" id="PTHR43619">
    <property type="entry name" value="S-ADENOSYL-L-METHIONINE-DEPENDENT METHYLTRANSFERASE YKTD-RELATED"/>
    <property type="match status" value="1"/>
</dbReference>
<gene>
    <name evidence="3" type="ORF">GCM10010406_53500</name>
</gene>
<accession>A0ABP6A5Y3</accession>
<name>A0ABP6A5Y3_9ACTN</name>
<keyword evidence="1 3" id="KW-0489">Methyltransferase</keyword>
<dbReference type="Gene3D" id="3.40.50.150">
    <property type="entry name" value="Vaccinia Virus protein VP39"/>
    <property type="match status" value="1"/>
</dbReference>
<keyword evidence="4" id="KW-1185">Reference proteome</keyword>
<sequence>MSTVKANLTGAQETLLATLYGRALDSRAKAPVLGDTRAADMVRRIDYDFRRTGLSRGDAAAVALRARQLDAWTADFLAAHPEATVLHLGCGLDTRFERLDPPSGVRWYDIDHPDVIDLRRRLCPPRKGYEMIGSSVADPAWLAGIPADRPAMVVAEGLTMYLTEEQGRWLVPNLVDHFPGGGRMAFDVFSRFGIRLQKLNTPVRRAGATLHWGVDDGSELERLAPRLHCVAELTYLDVEGYEKLPLRYRFLLRAVFLVPGVRRTGRLLLYRF</sequence>
<evidence type="ECO:0000256" key="2">
    <source>
        <dbReference type="ARBA" id="ARBA00022679"/>
    </source>
</evidence>
<comment type="caution">
    <text evidence="3">The sequence shown here is derived from an EMBL/GenBank/DDBJ whole genome shotgun (WGS) entry which is preliminary data.</text>
</comment>
<dbReference type="Proteomes" id="UP001501358">
    <property type="component" value="Unassembled WGS sequence"/>
</dbReference>
<dbReference type="InterPro" id="IPR007213">
    <property type="entry name" value="Ppm1/Ppm2/Tcmp"/>
</dbReference>
<reference evidence="4" key="1">
    <citation type="journal article" date="2019" name="Int. J. Syst. Evol. Microbiol.">
        <title>The Global Catalogue of Microorganisms (GCM) 10K type strain sequencing project: providing services to taxonomists for standard genome sequencing and annotation.</title>
        <authorList>
            <consortium name="The Broad Institute Genomics Platform"/>
            <consortium name="The Broad Institute Genome Sequencing Center for Infectious Disease"/>
            <person name="Wu L."/>
            <person name="Ma J."/>
        </authorList>
    </citation>
    <scope>NUCLEOTIDE SEQUENCE [LARGE SCALE GENOMIC DNA]</scope>
    <source>
        <strain evidence="4">JCM 6307</strain>
    </source>
</reference>
<evidence type="ECO:0000313" key="3">
    <source>
        <dbReference type="EMBL" id="GAA2510429.1"/>
    </source>
</evidence>
<evidence type="ECO:0000313" key="4">
    <source>
        <dbReference type="Proteomes" id="UP001501358"/>
    </source>
</evidence>
<dbReference type="Pfam" id="PF04072">
    <property type="entry name" value="LCM"/>
    <property type="match status" value="1"/>
</dbReference>
<dbReference type="EMBL" id="BAAATA010000052">
    <property type="protein sequence ID" value="GAA2510429.1"/>
    <property type="molecule type" value="Genomic_DNA"/>
</dbReference>
<dbReference type="PANTHER" id="PTHR43619:SF2">
    <property type="entry name" value="S-ADENOSYL-L-METHIONINE-DEPENDENT METHYLTRANSFERASES SUPERFAMILY PROTEIN"/>
    <property type="match status" value="1"/>
</dbReference>
<dbReference type="InterPro" id="IPR016874">
    <property type="entry name" value="TcmP-like"/>
</dbReference>
<dbReference type="RefSeq" id="WP_344386054.1">
    <property type="nucleotide sequence ID" value="NZ_BAAATA010000052.1"/>
</dbReference>
<proteinExistence type="predicted"/>
<keyword evidence="2" id="KW-0808">Transferase</keyword>